<name>A0A327ZMT3_9STAP</name>
<dbReference type="RefSeq" id="WP_111717368.1">
    <property type="nucleotide sequence ID" value="NZ_CP073819.1"/>
</dbReference>
<gene>
    <name evidence="2" type="ORF">BHU61_12550</name>
</gene>
<protein>
    <submittedName>
        <fullName evidence="2">3-methyladenine DNA glycosylase</fullName>
    </submittedName>
</protein>
<organism evidence="2 3">
    <name type="scientific">Macrococcus epidermidis</name>
    <dbReference type="NCBI Taxonomy" id="1902580"/>
    <lineage>
        <taxon>Bacteria</taxon>
        <taxon>Bacillati</taxon>
        <taxon>Bacillota</taxon>
        <taxon>Bacilli</taxon>
        <taxon>Bacillales</taxon>
        <taxon>Staphylococcaceae</taxon>
        <taxon>Macrococcus</taxon>
    </lineage>
</organism>
<keyword evidence="3" id="KW-1185">Reference proteome</keyword>
<dbReference type="Gene3D" id="1.10.340.30">
    <property type="entry name" value="Hypothetical protein, domain 2"/>
    <property type="match status" value="1"/>
</dbReference>
<feature type="transmembrane region" description="Helical" evidence="1">
    <location>
        <begin position="152"/>
        <end position="171"/>
    </location>
</feature>
<dbReference type="Proteomes" id="UP000249808">
    <property type="component" value="Unassembled WGS sequence"/>
</dbReference>
<dbReference type="InterPro" id="IPR005019">
    <property type="entry name" value="Adenine_glyco"/>
</dbReference>
<dbReference type="Pfam" id="PF03352">
    <property type="entry name" value="Adenine_glyco"/>
    <property type="match status" value="1"/>
</dbReference>
<sequence>MRFTWADSHPLMAEYYENEWGIASHDDAYLFEMLVLEGMQAGLSWLTILKRREGIRAALDQFDYHKIANYNADDFNRLMKSDAMIKNKLKIGSIINNAQKFIEIQQEFGSFDRYIWSFTDFKPVVTYFEEESLVPADNALSQQISKDLKQRGFKFVGPVIIYGFLGAIGIIQDRLR</sequence>
<dbReference type="EMBL" id="PZJH01000010">
    <property type="protein sequence ID" value="RAK43723.1"/>
    <property type="molecule type" value="Genomic_DNA"/>
</dbReference>
<dbReference type="PANTHER" id="PTHR30037">
    <property type="entry name" value="DNA-3-METHYLADENINE GLYCOSYLASE 1"/>
    <property type="match status" value="1"/>
</dbReference>
<comment type="caution">
    <text evidence="2">The sequence shown here is derived from an EMBL/GenBank/DDBJ whole genome shotgun (WGS) entry which is preliminary data.</text>
</comment>
<evidence type="ECO:0000313" key="2">
    <source>
        <dbReference type="EMBL" id="RAK43723.1"/>
    </source>
</evidence>
<dbReference type="GO" id="GO:0006284">
    <property type="term" value="P:base-excision repair"/>
    <property type="evidence" value="ECO:0007669"/>
    <property type="project" value="InterPro"/>
</dbReference>
<dbReference type="InterPro" id="IPR052891">
    <property type="entry name" value="DNA-3mA_glycosylase"/>
</dbReference>
<evidence type="ECO:0000256" key="1">
    <source>
        <dbReference type="SAM" id="Phobius"/>
    </source>
</evidence>
<dbReference type="PANTHER" id="PTHR30037:SF4">
    <property type="entry name" value="DNA-3-METHYLADENINE GLYCOSYLASE I"/>
    <property type="match status" value="1"/>
</dbReference>
<dbReference type="InterPro" id="IPR011257">
    <property type="entry name" value="DNA_glycosylase"/>
</dbReference>
<dbReference type="SUPFAM" id="SSF48150">
    <property type="entry name" value="DNA-glycosylase"/>
    <property type="match status" value="1"/>
</dbReference>
<reference evidence="2 3" key="1">
    <citation type="journal article" date="2018" name="Front. Microbiol.">
        <title>Description and Comparative Genomics of Macrococcus caseolyticus subsp. hominis subsp. nov., Macrococcus goetzii sp. nov., Macrococcus epidermidis sp. nov., and Macrococcus bohemicus sp. nov., Novel Macrococci From Human Clinical Material With Virulence Potential and Suspected Uptake of Foreign DNA by Natural Transformation.</title>
        <authorList>
            <person name="Maslanova I."/>
            <person name="Wertheimer Z."/>
            <person name="Sedlacek I."/>
            <person name="Svec P."/>
            <person name="Indrakova A."/>
            <person name="Kovarovic V."/>
            <person name="Schumann P."/>
            <person name="Sproer C."/>
            <person name="Kralova S."/>
            <person name="Sedo O."/>
            <person name="Kristofova L."/>
            <person name="Vrbovska V."/>
            <person name="Fuzik T."/>
            <person name="Petras P."/>
            <person name="Zdrahal Z."/>
            <person name="Ruzickova V."/>
            <person name="Doskar J."/>
            <person name="Pantucek R."/>
        </authorList>
    </citation>
    <scope>NUCLEOTIDE SEQUENCE [LARGE SCALE GENOMIC DNA]</scope>
    <source>
        <strain evidence="2 3">01/688</strain>
    </source>
</reference>
<proteinExistence type="predicted"/>
<accession>A0A327ZMT3</accession>
<dbReference type="GO" id="GO:0008725">
    <property type="term" value="F:DNA-3-methyladenine glycosylase activity"/>
    <property type="evidence" value="ECO:0007669"/>
    <property type="project" value="InterPro"/>
</dbReference>
<keyword evidence="1" id="KW-0472">Membrane</keyword>
<keyword evidence="1" id="KW-1133">Transmembrane helix</keyword>
<keyword evidence="1" id="KW-0812">Transmembrane</keyword>
<evidence type="ECO:0000313" key="3">
    <source>
        <dbReference type="Proteomes" id="UP000249808"/>
    </source>
</evidence>
<dbReference type="AlphaFoldDB" id="A0A327ZMT3"/>